<dbReference type="EMBL" id="BK032506">
    <property type="protein sequence ID" value="DAF43361.1"/>
    <property type="molecule type" value="Genomic_DNA"/>
</dbReference>
<sequence>MADKQIHLRFLNKGRYKKLKSIYGTSGTDRSCWVCSLIAGQFSIVLFLFY</sequence>
<accession>A0A8S5RXL6</accession>
<evidence type="ECO:0000313" key="2">
    <source>
        <dbReference type="EMBL" id="DAF43361.1"/>
    </source>
</evidence>
<name>A0A8S5RXL6_9CAUD</name>
<proteinExistence type="predicted"/>
<keyword evidence="1" id="KW-0472">Membrane</keyword>
<keyword evidence="1" id="KW-0812">Transmembrane</keyword>
<organism evidence="2">
    <name type="scientific">Siphoviridae sp. ctEJG5</name>
    <dbReference type="NCBI Taxonomy" id="2827814"/>
    <lineage>
        <taxon>Viruses</taxon>
        <taxon>Duplodnaviria</taxon>
        <taxon>Heunggongvirae</taxon>
        <taxon>Uroviricota</taxon>
        <taxon>Caudoviricetes</taxon>
    </lineage>
</organism>
<reference evidence="2" key="1">
    <citation type="journal article" date="2021" name="Proc. Natl. Acad. Sci. U.S.A.">
        <title>A Catalog of Tens of Thousands of Viruses from Human Metagenomes Reveals Hidden Associations with Chronic Diseases.</title>
        <authorList>
            <person name="Tisza M.J."/>
            <person name="Buck C.B."/>
        </authorList>
    </citation>
    <scope>NUCLEOTIDE SEQUENCE</scope>
    <source>
        <strain evidence="2">CtEJG5</strain>
    </source>
</reference>
<feature type="transmembrane region" description="Helical" evidence="1">
    <location>
        <begin position="31"/>
        <end position="49"/>
    </location>
</feature>
<evidence type="ECO:0000256" key="1">
    <source>
        <dbReference type="SAM" id="Phobius"/>
    </source>
</evidence>
<protein>
    <submittedName>
        <fullName evidence="2">Uncharacterized protein</fullName>
    </submittedName>
</protein>
<keyword evidence="1" id="KW-1133">Transmembrane helix</keyword>